<dbReference type="SUPFAM" id="SSF53850">
    <property type="entry name" value="Periplasmic binding protein-like II"/>
    <property type="match status" value="1"/>
</dbReference>
<dbReference type="NCBIfam" id="TIGR02122">
    <property type="entry name" value="TRAP_TAXI"/>
    <property type="match status" value="1"/>
</dbReference>
<protein>
    <recommendedName>
        <fullName evidence="2">TRAP transporter substrate-binding protein</fullName>
    </recommendedName>
</protein>
<dbReference type="AlphaFoldDB" id="A0A381N9E2"/>
<dbReference type="InterPro" id="IPR011852">
    <property type="entry name" value="TRAP_TAXI"/>
</dbReference>
<proteinExistence type="predicted"/>
<organism evidence="1">
    <name type="scientific">marine metagenome</name>
    <dbReference type="NCBI Taxonomy" id="408172"/>
    <lineage>
        <taxon>unclassified sequences</taxon>
        <taxon>metagenomes</taxon>
        <taxon>ecological metagenomes</taxon>
    </lineage>
</organism>
<evidence type="ECO:0000313" key="1">
    <source>
        <dbReference type="EMBL" id="SUZ50338.1"/>
    </source>
</evidence>
<dbReference type="EMBL" id="UINC01000166">
    <property type="protein sequence ID" value="SUZ50338.1"/>
    <property type="molecule type" value="Genomic_DNA"/>
</dbReference>
<dbReference type="PANTHER" id="PTHR42941">
    <property type="entry name" value="SLL1037 PROTEIN"/>
    <property type="match status" value="1"/>
</dbReference>
<accession>A0A381N9E2</accession>
<dbReference type="PANTHER" id="PTHR42941:SF1">
    <property type="entry name" value="SLL1037 PROTEIN"/>
    <property type="match status" value="1"/>
</dbReference>
<dbReference type="Pfam" id="PF16868">
    <property type="entry name" value="NMT1_3"/>
    <property type="match status" value="1"/>
</dbReference>
<gene>
    <name evidence="1" type="ORF">METZ01_LOCUS3192</name>
</gene>
<sequence length="332" mass="36178">MLIKIKIIKKFAVVAFTALLLPGIGNAAGMNLTVCGASPGGLWSLLGAGLDATLKAASPGSTVTYQTSSGGYANIKQVKEKKCELGIIHVGEGVIARKGLAPFTSPEKNFRVLSVLYDWAPMQWLITKEFSDKYGLSSLEDLAKKKPPVRLLLNRRGILPSQLGEAALKSLGISIKDIESWGGKVEFQASKNAAKIMSNRRADMLSNSIFVNHRSIRAIAKAVPITLLNVPDNVIRDISKQFGQKPWTIKSDSYPWLDRDINTFSSRAVLIANQGMSKQSAYQITKAMLGHSDKMRGVHKAMKGFTTKLMASMNELPYHSGAIKAYKEKGLK</sequence>
<evidence type="ECO:0008006" key="2">
    <source>
        <dbReference type="Google" id="ProtNLM"/>
    </source>
</evidence>
<dbReference type="Gene3D" id="3.40.190.10">
    <property type="entry name" value="Periplasmic binding protein-like II"/>
    <property type="match status" value="2"/>
</dbReference>
<name>A0A381N9E2_9ZZZZ</name>
<reference evidence="1" key="1">
    <citation type="submission" date="2018-05" db="EMBL/GenBank/DDBJ databases">
        <authorList>
            <person name="Lanie J.A."/>
            <person name="Ng W.-L."/>
            <person name="Kazmierczak K.M."/>
            <person name="Andrzejewski T.M."/>
            <person name="Davidsen T.M."/>
            <person name="Wayne K.J."/>
            <person name="Tettelin H."/>
            <person name="Glass J.I."/>
            <person name="Rusch D."/>
            <person name="Podicherti R."/>
            <person name="Tsui H.-C.T."/>
            <person name="Winkler M.E."/>
        </authorList>
    </citation>
    <scope>NUCLEOTIDE SEQUENCE</scope>
</reference>